<comment type="caution">
    <text evidence="1">The sequence shown here is derived from an EMBL/GenBank/DDBJ whole genome shotgun (WGS) entry which is preliminary data.</text>
</comment>
<accession>A0ACC2M2G4</accession>
<evidence type="ECO:0000313" key="1">
    <source>
        <dbReference type="EMBL" id="KAJ8639848.1"/>
    </source>
</evidence>
<organism evidence="1 2">
    <name type="scientific">Persea americana</name>
    <name type="common">Avocado</name>
    <dbReference type="NCBI Taxonomy" id="3435"/>
    <lineage>
        <taxon>Eukaryota</taxon>
        <taxon>Viridiplantae</taxon>
        <taxon>Streptophyta</taxon>
        <taxon>Embryophyta</taxon>
        <taxon>Tracheophyta</taxon>
        <taxon>Spermatophyta</taxon>
        <taxon>Magnoliopsida</taxon>
        <taxon>Magnoliidae</taxon>
        <taxon>Laurales</taxon>
        <taxon>Lauraceae</taxon>
        <taxon>Persea</taxon>
    </lineage>
</organism>
<proteinExistence type="predicted"/>
<keyword evidence="2" id="KW-1185">Reference proteome</keyword>
<reference evidence="1 2" key="1">
    <citation type="journal article" date="2022" name="Hortic Res">
        <title>A haplotype resolved chromosomal level avocado genome allows analysis of novel avocado genes.</title>
        <authorList>
            <person name="Nath O."/>
            <person name="Fletcher S.J."/>
            <person name="Hayward A."/>
            <person name="Shaw L.M."/>
            <person name="Masouleh A.K."/>
            <person name="Furtado A."/>
            <person name="Henry R.J."/>
            <person name="Mitter N."/>
        </authorList>
    </citation>
    <scope>NUCLEOTIDE SEQUENCE [LARGE SCALE GENOMIC DNA]</scope>
    <source>
        <strain evidence="2">cv. Hass</strain>
    </source>
</reference>
<evidence type="ECO:0000313" key="2">
    <source>
        <dbReference type="Proteomes" id="UP001234297"/>
    </source>
</evidence>
<name>A0ACC2M2G4_PERAE</name>
<gene>
    <name evidence="1" type="ORF">MRB53_016542</name>
</gene>
<dbReference type="Proteomes" id="UP001234297">
    <property type="component" value="Chromosome 5"/>
</dbReference>
<sequence length="118" mass="13135">MQLPRHQRRSPRNLRLVAMPRGLNLQKTRFAPTLGPHDLHENKEGPGHLQSQHTWPLSRRTGSILSLTSKGRNLPSTELQNQPNTSRLAQTSPKSSRASQGLDKNLPGPALRQLDPSS</sequence>
<protein>
    <submittedName>
        <fullName evidence="1">Uncharacterized protein</fullName>
    </submittedName>
</protein>
<dbReference type="EMBL" id="CM056813">
    <property type="protein sequence ID" value="KAJ8639848.1"/>
    <property type="molecule type" value="Genomic_DNA"/>
</dbReference>